<name>A0A9P6ES78_9AGAR</name>
<gene>
    <name evidence="1" type="ORF">CPB83DRAFT_415069</name>
</gene>
<dbReference type="AlphaFoldDB" id="A0A9P6ES78"/>
<reference evidence="1" key="1">
    <citation type="submission" date="2020-11" db="EMBL/GenBank/DDBJ databases">
        <authorList>
            <consortium name="DOE Joint Genome Institute"/>
            <person name="Ahrendt S."/>
            <person name="Riley R."/>
            <person name="Andreopoulos W."/>
            <person name="Labutti K."/>
            <person name="Pangilinan J."/>
            <person name="Ruiz-Duenas F.J."/>
            <person name="Barrasa J.M."/>
            <person name="Sanchez-Garcia M."/>
            <person name="Camarero S."/>
            <person name="Miyauchi S."/>
            <person name="Serrano A."/>
            <person name="Linde D."/>
            <person name="Babiker R."/>
            <person name="Drula E."/>
            <person name="Ayuso-Fernandez I."/>
            <person name="Pacheco R."/>
            <person name="Padilla G."/>
            <person name="Ferreira P."/>
            <person name="Barriuso J."/>
            <person name="Kellner H."/>
            <person name="Castanera R."/>
            <person name="Alfaro M."/>
            <person name="Ramirez L."/>
            <person name="Pisabarro A.G."/>
            <person name="Kuo A."/>
            <person name="Tritt A."/>
            <person name="Lipzen A."/>
            <person name="He G."/>
            <person name="Yan M."/>
            <person name="Ng V."/>
            <person name="Cullen D."/>
            <person name="Martin F."/>
            <person name="Rosso M.-N."/>
            <person name="Henrissat B."/>
            <person name="Hibbett D."/>
            <person name="Martinez A.T."/>
            <person name="Grigoriev I.V."/>
        </authorList>
    </citation>
    <scope>NUCLEOTIDE SEQUENCE</scope>
    <source>
        <strain evidence="1">CBS 506.95</strain>
    </source>
</reference>
<dbReference type="Proteomes" id="UP000807306">
    <property type="component" value="Unassembled WGS sequence"/>
</dbReference>
<organism evidence="1 2">
    <name type="scientific">Crepidotus variabilis</name>
    <dbReference type="NCBI Taxonomy" id="179855"/>
    <lineage>
        <taxon>Eukaryota</taxon>
        <taxon>Fungi</taxon>
        <taxon>Dikarya</taxon>
        <taxon>Basidiomycota</taxon>
        <taxon>Agaricomycotina</taxon>
        <taxon>Agaricomycetes</taxon>
        <taxon>Agaricomycetidae</taxon>
        <taxon>Agaricales</taxon>
        <taxon>Agaricineae</taxon>
        <taxon>Crepidotaceae</taxon>
        <taxon>Crepidotus</taxon>
    </lineage>
</organism>
<dbReference type="EMBL" id="MU157827">
    <property type="protein sequence ID" value="KAF9533907.1"/>
    <property type="molecule type" value="Genomic_DNA"/>
</dbReference>
<accession>A0A9P6ES78</accession>
<comment type="caution">
    <text evidence="1">The sequence shown here is derived from an EMBL/GenBank/DDBJ whole genome shotgun (WGS) entry which is preliminary data.</text>
</comment>
<evidence type="ECO:0000313" key="1">
    <source>
        <dbReference type="EMBL" id="KAF9533907.1"/>
    </source>
</evidence>
<sequence>MFLLPSRAPETRTTSIASLLSPNLLRFSCLRAPSNISGNLFDSAISTETSTSLETHPEIPLLGSTPRGVYQNAGEHHQHLKLTEVHIYPASDRPISDDITVHGKLPVSPRSSGTNPTSINLLLIVDGHLFWLMHFVQMQLFPVS</sequence>
<proteinExistence type="predicted"/>
<keyword evidence="2" id="KW-1185">Reference proteome</keyword>
<evidence type="ECO:0000313" key="2">
    <source>
        <dbReference type="Proteomes" id="UP000807306"/>
    </source>
</evidence>
<protein>
    <submittedName>
        <fullName evidence="1">Uncharacterized protein</fullName>
    </submittedName>
</protein>